<dbReference type="EMBL" id="JANBUL010000112">
    <property type="protein sequence ID" value="KAJ2781202.1"/>
    <property type="molecule type" value="Genomic_DNA"/>
</dbReference>
<dbReference type="GO" id="GO:0051028">
    <property type="term" value="P:mRNA transport"/>
    <property type="evidence" value="ECO:0007669"/>
    <property type="project" value="UniProtKB-UniRule"/>
</dbReference>
<dbReference type="GO" id="GO:0005737">
    <property type="term" value="C:cytoplasm"/>
    <property type="evidence" value="ECO:0007669"/>
    <property type="project" value="UniProtKB-SubCell"/>
</dbReference>
<dbReference type="PROSITE" id="PS50177">
    <property type="entry name" value="NTF2_DOMAIN"/>
    <property type="match status" value="1"/>
</dbReference>
<gene>
    <name evidence="3" type="ORF">H4R18_003021</name>
</gene>
<comment type="subcellular location">
    <subcellularLocation>
        <location evidence="1">Cytoplasm</location>
    </subcellularLocation>
    <subcellularLocation>
        <location evidence="1">Nucleus</location>
    </subcellularLocation>
</comment>
<keyword evidence="1" id="KW-0539">Nucleus</keyword>
<organism evidence="3 4">
    <name type="scientific">Coemansia javaensis</name>
    <dbReference type="NCBI Taxonomy" id="2761396"/>
    <lineage>
        <taxon>Eukaryota</taxon>
        <taxon>Fungi</taxon>
        <taxon>Fungi incertae sedis</taxon>
        <taxon>Zoopagomycota</taxon>
        <taxon>Kickxellomycotina</taxon>
        <taxon>Kickxellomycetes</taxon>
        <taxon>Kickxellales</taxon>
        <taxon>Kickxellaceae</taxon>
        <taxon>Coemansia</taxon>
    </lineage>
</organism>
<dbReference type="InterPro" id="IPR032710">
    <property type="entry name" value="NTF2-like_dom_sf"/>
</dbReference>
<evidence type="ECO:0000313" key="4">
    <source>
        <dbReference type="Proteomes" id="UP001140217"/>
    </source>
</evidence>
<keyword evidence="1" id="KW-0653">Protein transport</keyword>
<evidence type="ECO:0000259" key="2">
    <source>
        <dbReference type="PROSITE" id="PS50177"/>
    </source>
</evidence>
<evidence type="ECO:0000256" key="1">
    <source>
        <dbReference type="RuleBase" id="RU369002"/>
    </source>
</evidence>
<comment type="caution">
    <text evidence="3">The sequence shown here is derived from an EMBL/GenBank/DDBJ whole genome shotgun (WGS) entry which is preliminary data.</text>
</comment>
<dbReference type="SUPFAM" id="SSF54427">
    <property type="entry name" value="NTF2-like"/>
    <property type="match status" value="1"/>
</dbReference>
<accession>A0A9W8HGQ3</accession>
<feature type="domain" description="NTF2" evidence="2">
    <location>
        <begin position="18"/>
        <end position="123"/>
    </location>
</feature>
<dbReference type="InterPro" id="IPR018222">
    <property type="entry name" value="Nuclear_transport_factor_2_euk"/>
</dbReference>
<dbReference type="InterPro" id="IPR045875">
    <property type="entry name" value="NTF2"/>
</dbReference>
<name>A0A9W8HGQ3_9FUNG</name>
<dbReference type="PANTHER" id="PTHR12612">
    <property type="entry name" value="NUCLEAR TRANSPORT FACTOR 2"/>
    <property type="match status" value="1"/>
</dbReference>
<keyword evidence="1" id="KW-0813">Transport</keyword>
<dbReference type="GO" id="GO:0006913">
    <property type="term" value="P:nucleocytoplasmic transport"/>
    <property type="evidence" value="ECO:0007669"/>
    <property type="project" value="UniProtKB-UniRule"/>
</dbReference>
<keyword evidence="1" id="KW-0963">Cytoplasm</keyword>
<proteinExistence type="predicted"/>
<dbReference type="GO" id="GO:0005634">
    <property type="term" value="C:nucleus"/>
    <property type="evidence" value="ECO:0007669"/>
    <property type="project" value="UniProtKB-SubCell"/>
</dbReference>
<keyword evidence="4" id="KW-1185">Reference proteome</keyword>
<dbReference type="InterPro" id="IPR002075">
    <property type="entry name" value="NTF2_dom"/>
</dbReference>
<protein>
    <recommendedName>
        <fullName evidence="1">Nuclear transport factor 2</fullName>
        <shortName evidence="1">NTF-2</shortName>
    </recommendedName>
</protein>
<evidence type="ECO:0000313" key="3">
    <source>
        <dbReference type="EMBL" id="KAJ2781202.1"/>
    </source>
</evidence>
<dbReference type="Pfam" id="PF02136">
    <property type="entry name" value="NTF2"/>
    <property type="match status" value="1"/>
</dbReference>
<dbReference type="GO" id="GO:0015031">
    <property type="term" value="P:protein transport"/>
    <property type="evidence" value="ECO:0007669"/>
    <property type="project" value="UniProtKB-KW"/>
</dbReference>
<dbReference type="Proteomes" id="UP001140217">
    <property type="component" value="Unassembled WGS sequence"/>
</dbReference>
<sequence length="124" mass="13845">MSQTAVPSERRVAAVTHQGEKFAEKYYQAFGTSVGKFYTEQSRVMWNGTPFLGAQFKEALPQVQSYYTQFEVAALDVQPLGDCFMACVTGTVRAGGNKSQFAQNFVVRKENNLSHIVSDCFRLV</sequence>
<reference evidence="3" key="1">
    <citation type="submission" date="2022-07" db="EMBL/GenBank/DDBJ databases">
        <title>Phylogenomic reconstructions and comparative analyses of Kickxellomycotina fungi.</title>
        <authorList>
            <person name="Reynolds N.K."/>
            <person name="Stajich J.E."/>
            <person name="Barry K."/>
            <person name="Grigoriev I.V."/>
            <person name="Crous P."/>
            <person name="Smith M.E."/>
        </authorList>
    </citation>
    <scope>NUCLEOTIDE SEQUENCE</scope>
    <source>
        <strain evidence="3">NBRC 105414</strain>
    </source>
</reference>
<dbReference type="Gene3D" id="3.10.450.50">
    <property type="match status" value="1"/>
</dbReference>
<dbReference type="OrthoDB" id="25408at2759"/>
<dbReference type="AlphaFoldDB" id="A0A9W8HGQ3"/>
<comment type="function">
    <text evidence="1">Has a role in nuclear-cytoplasmic transport of proteins and mRNAs.</text>
</comment>